<dbReference type="InterPro" id="IPR006016">
    <property type="entry name" value="UspA"/>
</dbReference>
<comment type="similarity">
    <text evidence="1">Belongs to the universal stress protein A family.</text>
</comment>
<dbReference type="AlphaFoldDB" id="A0A3B0TPN4"/>
<dbReference type="InterPro" id="IPR006015">
    <property type="entry name" value="Universal_stress_UspA"/>
</dbReference>
<dbReference type="CDD" id="cd00293">
    <property type="entry name" value="USP-like"/>
    <property type="match status" value="1"/>
</dbReference>
<evidence type="ECO:0000259" key="2">
    <source>
        <dbReference type="Pfam" id="PF00582"/>
    </source>
</evidence>
<dbReference type="PANTHER" id="PTHR46268:SF6">
    <property type="entry name" value="UNIVERSAL STRESS PROTEIN UP12"/>
    <property type="match status" value="1"/>
</dbReference>
<proteinExistence type="inferred from homology"/>
<dbReference type="SUPFAM" id="SSF52402">
    <property type="entry name" value="Adenine nucleotide alpha hydrolases-like"/>
    <property type="match status" value="2"/>
</dbReference>
<dbReference type="PANTHER" id="PTHR46268">
    <property type="entry name" value="STRESS RESPONSE PROTEIN NHAX"/>
    <property type="match status" value="1"/>
</dbReference>
<dbReference type="PRINTS" id="PR01438">
    <property type="entry name" value="UNVRSLSTRESS"/>
</dbReference>
<gene>
    <name evidence="3" type="ORF">MNBD_BACTEROID03-748</name>
</gene>
<dbReference type="Gene3D" id="3.40.50.12370">
    <property type="match status" value="1"/>
</dbReference>
<protein>
    <recommendedName>
        <fullName evidence="2">UspA domain-containing protein</fullName>
    </recommendedName>
</protein>
<name>A0A3B0TPN4_9ZZZZ</name>
<dbReference type="EMBL" id="UOEL01000115">
    <property type="protein sequence ID" value="VAW14189.1"/>
    <property type="molecule type" value="Genomic_DNA"/>
</dbReference>
<accession>A0A3B0TPN4</accession>
<dbReference type="Pfam" id="PF00582">
    <property type="entry name" value="Usp"/>
    <property type="match status" value="1"/>
</dbReference>
<evidence type="ECO:0000313" key="3">
    <source>
        <dbReference type="EMBL" id="VAW14189.1"/>
    </source>
</evidence>
<feature type="domain" description="UspA" evidence="2">
    <location>
        <begin position="1"/>
        <end position="146"/>
    </location>
</feature>
<sequence>MRKVLIPTDFSKNAFNALKYACQVFKYEKSEFFIVHAYADEVYEKNALIEHGSVEELKSIVLENSEKELQKILAELKSYSPNPQHRNRTISVFGSLVDVINDWVSQENMDVVVMGTRGETNNQGKTFGSNTLQVLKYVHCPVLAVPEGYKYHAPKKLLFPSNFMVPYKKRELKLLGEMTGSFRSTIHFLYIDPIKTLSRRQEDNKLFLEGCLKKPKLIFETATEKDKTVAITKHIVDKKIDMLVIVNSRHSYMEDMLRQSTVDKISLHIKVPFLVLQNLERP</sequence>
<evidence type="ECO:0000256" key="1">
    <source>
        <dbReference type="ARBA" id="ARBA00008791"/>
    </source>
</evidence>
<organism evidence="3">
    <name type="scientific">hydrothermal vent metagenome</name>
    <dbReference type="NCBI Taxonomy" id="652676"/>
    <lineage>
        <taxon>unclassified sequences</taxon>
        <taxon>metagenomes</taxon>
        <taxon>ecological metagenomes</taxon>
    </lineage>
</organism>
<reference evidence="3" key="1">
    <citation type="submission" date="2018-06" db="EMBL/GenBank/DDBJ databases">
        <authorList>
            <person name="Zhirakovskaya E."/>
        </authorList>
    </citation>
    <scope>NUCLEOTIDE SEQUENCE</scope>
</reference>